<dbReference type="InterPro" id="IPR036188">
    <property type="entry name" value="FAD/NAD-bd_sf"/>
</dbReference>
<comment type="cofactor">
    <cofactor evidence="1">
        <name>FAD</name>
        <dbReference type="ChEBI" id="CHEBI:57692"/>
    </cofactor>
</comment>
<dbReference type="GO" id="GO:0004497">
    <property type="term" value="F:monooxygenase activity"/>
    <property type="evidence" value="ECO:0007669"/>
    <property type="project" value="UniProtKB-KW"/>
</dbReference>
<keyword evidence="3" id="KW-0285">Flavoprotein</keyword>
<evidence type="ECO:0000256" key="7">
    <source>
        <dbReference type="ARBA" id="ARBA00023033"/>
    </source>
</evidence>
<keyword evidence="7" id="KW-0503">Monooxygenase</keyword>
<keyword evidence="5" id="KW-0521">NADP</keyword>
<dbReference type="PANTHER" id="PTHR43098:SF3">
    <property type="entry name" value="L-ORNITHINE N(5)-MONOOXYGENASE-RELATED"/>
    <property type="match status" value="1"/>
</dbReference>
<comment type="caution">
    <text evidence="8">The sequence shown here is derived from an EMBL/GenBank/DDBJ whole genome shotgun (WGS) entry which is preliminary data.</text>
</comment>
<keyword evidence="4" id="KW-0274">FAD</keyword>
<protein>
    <recommendedName>
        <fullName evidence="10">FAD/NAD(P)-binding domain-containing protein</fullName>
    </recommendedName>
</protein>
<evidence type="ECO:0008006" key="10">
    <source>
        <dbReference type="Google" id="ProtNLM"/>
    </source>
</evidence>
<evidence type="ECO:0000256" key="4">
    <source>
        <dbReference type="ARBA" id="ARBA00022827"/>
    </source>
</evidence>
<dbReference type="Gene3D" id="3.50.50.60">
    <property type="entry name" value="FAD/NAD(P)-binding domain"/>
    <property type="match status" value="2"/>
</dbReference>
<dbReference type="Pfam" id="PF13450">
    <property type="entry name" value="NAD_binding_8"/>
    <property type="match status" value="1"/>
</dbReference>
<sequence>MNPPPEAFSDYDLDVLIIGAGFSGIYQLYKCRLLNLRAKIFEAGSDLGGVWYWNCYPGARVDVPVPSYEFTLREIWEDWWWTERYPGQEEIRAYFAHVEKKLDIKKDCMLRMDYSAIKVSGNMPRFRFQAVYSRHPQPLLVPWILWCTSHCAMAARGCGHQGQTCRGYWHWCLGVQIVQTLSKTAQKMTVFQRTPNLAMPMRQTRLDRETQDKEKHLYPILHRRKRQTAEILRCFAGRTPPAPRGLWKTGGFSYIFENFNDVLTNRAANEEVYAFWRDKVRERIKDAELREKLAPNIPIHAMGAKRSSLEMDYYDVYNQSNVELVDVNSNSIVEITPNGIRTEDGREHELDLLVLATGFDSVTGGITNINIVGTDGISIKEKWKDGIHTYLGLGCAGFPNLFFVHGPQSPTAVCIGPTCSVSIGISSSSELSRSGAQETEGDWIAECIRVMTTNNLARIEPTREAEIGWREEVMKEASTRLINTAKSWYRGANVPGNPFNHPEPSESELIFAM</sequence>
<evidence type="ECO:0000256" key="5">
    <source>
        <dbReference type="ARBA" id="ARBA00022857"/>
    </source>
</evidence>
<name>A0A8H5GLN9_9AGAR</name>
<dbReference type="AlphaFoldDB" id="A0A8H5GLN9"/>
<comment type="similarity">
    <text evidence="2">Belongs to the FAD-binding monooxygenase family.</text>
</comment>
<proteinExistence type="inferred from homology"/>
<dbReference type="OrthoDB" id="66881at2759"/>
<accession>A0A8H5GLN9</accession>
<dbReference type="PANTHER" id="PTHR43098">
    <property type="entry name" value="L-ORNITHINE N(5)-MONOOXYGENASE-RELATED"/>
    <property type="match status" value="1"/>
</dbReference>
<organism evidence="8 9">
    <name type="scientific">Collybiopsis confluens</name>
    <dbReference type="NCBI Taxonomy" id="2823264"/>
    <lineage>
        <taxon>Eukaryota</taxon>
        <taxon>Fungi</taxon>
        <taxon>Dikarya</taxon>
        <taxon>Basidiomycota</taxon>
        <taxon>Agaricomycotina</taxon>
        <taxon>Agaricomycetes</taxon>
        <taxon>Agaricomycetidae</taxon>
        <taxon>Agaricales</taxon>
        <taxon>Marasmiineae</taxon>
        <taxon>Omphalotaceae</taxon>
        <taxon>Collybiopsis</taxon>
    </lineage>
</organism>
<evidence type="ECO:0000256" key="3">
    <source>
        <dbReference type="ARBA" id="ARBA00022630"/>
    </source>
</evidence>
<keyword evidence="6" id="KW-0560">Oxidoreductase</keyword>
<dbReference type="EMBL" id="JAACJN010000143">
    <property type="protein sequence ID" value="KAF5367324.1"/>
    <property type="molecule type" value="Genomic_DNA"/>
</dbReference>
<evidence type="ECO:0000313" key="8">
    <source>
        <dbReference type="EMBL" id="KAF5367324.1"/>
    </source>
</evidence>
<evidence type="ECO:0000256" key="1">
    <source>
        <dbReference type="ARBA" id="ARBA00001974"/>
    </source>
</evidence>
<evidence type="ECO:0000256" key="6">
    <source>
        <dbReference type="ARBA" id="ARBA00023002"/>
    </source>
</evidence>
<evidence type="ECO:0000256" key="2">
    <source>
        <dbReference type="ARBA" id="ARBA00010139"/>
    </source>
</evidence>
<dbReference type="SUPFAM" id="SSF51905">
    <property type="entry name" value="FAD/NAD(P)-binding domain"/>
    <property type="match status" value="1"/>
</dbReference>
<keyword evidence="9" id="KW-1185">Reference proteome</keyword>
<dbReference type="Proteomes" id="UP000518752">
    <property type="component" value="Unassembled WGS sequence"/>
</dbReference>
<dbReference type="InterPro" id="IPR050775">
    <property type="entry name" value="FAD-binding_Monooxygenases"/>
</dbReference>
<gene>
    <name evidence="8" type="ORF">D9757_010118</name>
</gene>
<reference evidence="8 9" key="1">
    <citation type="journal article" date="2020" name="ISME J.">
        <title>Uncovering the hidden diversity of litter-decomposition mechanisms in mushroom-forming fungi.</title>
        <authorList>
            <person name="Floudas D."/>
            <person name="Bentzer J."/>
            <person name="Ahren D."/>
            <person name="Johansson T."/>
            <person name="Persson P."/>
            <person name="Tunlid A."/>
        </authorList>
    </citation>
    <scope>NUCLEOTIDE SEQUENCE [LARGE SCALE GENOMIC DNA]</scope>
    <source>
        <strain evidence="8 9">CBS 406.79</strain>
    </source>
</reference>
<evidence type="ECO:0000313" key="9">
    <source>
        <dbReference type="Proteomes" id="UP000518752"/>
    </source>
</evidence>